<dbReference type="PANTHER" id="PTHR36512:SF3">
    <property type="entry name" value="BLR5678 PROTEIN"/>
    <property type="match status" value="1"/>
</dbReference>
<dbReference type="Pfam" id="PF03576">
    <property type="entry name" value="Peptidase_S58"/>
    <property type="match status" value="1"/>
</dbReference>
<keyword evidence="3" id="KW-1185">Reference proteome</keyword>
<sequence>MVCFGRKGGIGSASRLIPVANGECYTIACLVLSNFGKAEQAIFADLTKEKFKASDGSIMMIVATDAPVYDRQLKRLAKRCAAGLGRTGSVFANGSGDIAIAFSNANLYKCHPNEPFGSMSYLSDDSEIMGQLFQGVVEATEEAIINSLRYAETTKGRKGRIVEKAVF</sequence>
<proteinExistence type="inferred from homology"/>
<dbReference type="PANTHER" id="PTHR36512">
    <property type="entry name" value="D-AMINOPEPTIDASE"/>
    <property type="match status" value="1"/>
</dbReference>
<accession>A0ABU5CJT1</accession>
<comment type="similarity">
    <text evidence="1">Belongs to the peptidase S58 family.</text>
</comment>
<reference evidence="2 3" key="1">
    <citation type="submission" date="2023-10" db="EMBL/GenBank/DDBJ databases">
        <title>179-bfca-hs.</title>
        <authorList>
            <person name="Miliotis G."/>
            <person name="Sengupta P."/>
            <person name="Hameed A."/>
            <person name="Chuvochina M."/>
            <person name="Mcdonagh F."/>
            <person name="Simpson A.C."/>
            <person name="Singh N.K."/>
            <person name="Rekha P.D."/>
            <person name="Raman K."/>
            <person name="Hugenholtz P."/>
            <person name="Venkateswaran K."/>
        </authorList>
    </citation>
    <scope>NUCLEOTIDE SEQUENCE [LARGE SCALE GENOMIC DNA]</scope>
    <source>
        <strain evidence="2 3">179-BFC-A-HS</strain>
    </source>
</reference>
<name>A0ABU5CJT1_9BACI</name>
<comment type="caution">
    <text evidence="2">The sequence shown here is derived from an EMBL/GenBank/DDBJ whole genome shotgun (WGS) entry which is preliminary data.</text>
</comment>
<dbReference type="InterPro" id="IPR005321">
    <property type="entry name" value="Peptidase_S58_DmpA"/>
</dbReference>
<dbReference type="Proteomes" id="UP001228376">
    <property type="component" value="Unassembled WGS sequence"/>
</dbReference>
<organism evidence="2 3">
    <name type="scientific">Tigheibacillus jepli</name>
    <dbReference type="NCBI Taxonomy" id="3035914"/>
    <lineage>
        <taxon>Bacteria</taxon>
        <taxon>Bacillati</taxon>
        <taxon>Bacillota</taxon>
        <taxon>Bacilli</taxon>
        <taxon>Bacillales</taxon>
        <taxon>Bacillaceae</taxon>
        <taxon>Tigheibacillus</taxon>
    </lineage>
</organism>
<gene>
    <name evidence="2" type="ORF">P5G51_012980</name>
</gene>
<evidence type="ECO:0000313" key="3">
    <source>
        <dbReference type="Proteomes" id="UP001228376"/>
    </source>
</evidence>
<dbReference type="Gene3D" id="3.60.70.12">
    <property type="entry name" value="L-amino peptidase D-ALA esterase/amidase"/>
    <property type="match status" value="1"/>
</dbReference>
<evidence type="ECO:0000313" key="2">
    <source>
        <dbReference type="EMBL" id="MDY0406181.1"/>
    </source>
</evidence>
<evidence type="ECO:0000256" key="1">
    <source>
        <dbReference type="ARBA" id="ARBA00007068"/>
    </source>
</evidence>
<dbReference type="EMBL" id="JAROCA020000001">
    <property type="protein sequence ID" value="MDY0406181.1"/>
    <property type="molecule type" value="Genomic_DNA"/>
</dbReference>
<dbReference type="SUPFAM" id="SSF56266">
    <property type="entry name" value="DmpA/ArgJ-like"/>
    <property type="match status" value="1"/>
</dbReference>
<protein>
    <submittedName>
        <fullName evidence="2">P1 family peptidase</fullName>
    </submittedName>
</protein>
<dbReference type="InterPro" id="IPR016117">
    <property type="entry name" value="ArgJ-like_dom_sf"/>
</dbReference>